<sequence length="208" mass="21842">MWYAQNPGRRTRQMIGDGAVLLWALLWAALAFIAYRLVQLLSGPAQDVETAGERFSSGLTTAGSTASKVPFVGGKLDEALRNVAGAGDKLADAGDNGGTAVDALALTGSLALFLLPVGLVLALWLPRRLRWSRQAVAAQELAASDDGRELLALRALLRPLDEVASLARTADLPDASAGSLAEGWRGGDPDTLDLLAEAELERLGLRTA</sequence>
<evidence type="ECO:0000313" key="3">
    <source>
        <dbReference type="Proteomes" id="UP000481109"/>
    </source>
</evidence>
<evidence type="ECO:0000313" key="2">
    <source>
        <dbReference type="EMBL" id="NGO79704.1"/>
    </source>
</evidence>
<dbReference type="AlphaFoldDB" id="A0A6G4XSM4"/>
<gene>
    <name evidence="2" type="ORF">G6045_29210</name>
</gene>
<keyword evidence="1" id="KW-1133">Transmembrane helix</keyword>
<protein>
    <submittedName>
        <fullName evidence="2">Uncharacterized protein</fullName>
    </submittedName>
</protein>
<dbReference type="RefSeq" id="WP_165335140.1">
    <property type="nucleotide sequence ID" value="NZ_JAAKZW010000166.1"/>
</dbReference>
<proteinExistence type="predicted"/>
<organism evidence="2 3">
    <name type="scientific">Streptomyces mesophilus</name>
    <dbReference type="NCBI Taxonomy" id="1775132"/>
    <lineage>
        <taxon>Bacteria</taxon>
        <taxon>Bacillati</taxon>
        <taxon>Actinomycetota</taxon>
        <taxon>Actinomycetes</taxon>
        <taxon>Kitasatosporales</taxon>
        <taxon>Streptomycetaceae</taxon>
        <taxon>Streptomyces</taxon>
    </lineage>
</organism>
<evidence type="ECO:0000256" key="1">
    <source>
        <dbReference type="SAM" id="Phobius"/>
    </source>
</evidence>
<reference evidence="2 3" key="1">
    <citation type="submission" date="2020-02" db="EMBL/GenBank/DDBJ databases">
        <title>Whole-genome analyses of novel actinobacteria.</title>
        <authorList>
            <person name="Sahin N."/>
            <person name="Tokatli A."/>
        </authorList>
    </citation>
    <scope>NUCLEOTIDE SEQUENCE [LARGE SCALE GENOMIC DNA]</scope>
    <source>
        <strain evidence="2 3">YC504</strain>
    </source>
</reference>
<dbReference type="Proteomes" id="UP000481109">
    <property type="component" value="Unassembled WGS sequence"/>
</dbReference>
<keyword evidence="3" id="KW-1185">Reference proteome</keyword>
<feature type="transmembrane region" description="Helical" evidence="1">
    <location>
        <begin position="103"/>
        <end position="125"/>
    </location>
</feature>
<name>A0A6G4XSM4_9ACTN</name>
<comment type="caution">
    <text evidence="2">The sequence shown here is derived from an EMBL/GenBank/DDBJ whole genome shotgun (WGS) entry which is preliminary data.</text>
</comment>
<keyword evidence="1" id="KW-0472">Membrane</keyword>
<accession>A0A6G4XSM4</accession>
<feature type="transmembrane region" description="Helical" evidence="1">
    <location>
        <begin position="20"/>
        <end position="38"/>
    </location>
</feature>
<keyword evidence="1" id="KW-0812">Transmembrane</keyword>
<dbReference type="EMBL" id="JAAKZW010000166">
    <property type="protein sequence ID" value="NGO79704.1"/>
    <property type="molecule type" value="Genomic_DNA"/>
</dbReference>